<dbReference type="EMBL" id="JPRD01000011">
    <property type="protein sequence ID" value="KIF54081.1"/>
    <property type="molecule type" value="Genomic_DNA"/>
</dbReference>
<dbReference type="Proteomes" id="UP000031586">
    <property type="component" value="Unassembled WGS sequence"/>
</dbReference>
<reference evidence="1 2" key="1">
    <citation type="submission" date="2014-07" db="EMBL/GenBank/DDBJ databases">
        <title>Unique and conserved regions in Vibrio harveyi and related species in comparison with the shrimp pathogen Vibrio harveyi CAIM 1792.</title>
        <authorList>
            <person name="Espinoza-Valles I."/>
            <person name="Vora G."/>
            <person name="Leekitcharoenphon P."/>
            <person name="Ussery D."/>
            <person name="Hoj L."/>
            <person name="Gomez-Gil B."/>
        </authorList>
    </citation>
    <scope>NUCLEOTIDE SEQUENCE [LARGE SCALE GENOMIC DNA]</scope>
    <source>
        <strain evidence="2">CAIM 1854 / LMG 25443</strain>
    </source>
</reference>
<evidence type="ECO:0000313" key="1">
    <source>
        <dbReference type="EMBL" id="KIF54081.1"/>
    </source>
</evidence>
<evidence type="ECO:0000313" key="2">
    <source>
        <dbReference type="Proteomes" id="UP000031586"/>
    </source>
</evidence>
<sequence length="109" mass="12426">METPSIYSSLIGEITFYFAIEQSVQTSWELVPHEDPNDNYMFCTFDGYSAESNIIMYPATDKQTGDEVVILELHHTSEDSWTQGLIDDINNTGFGYKVVFVDVPVEEEE</sequence>
<accession>A0A0C1ZLU7</accession>
<proteinExistence type="predicted"/>
<organism evidence="1 2">
    <name type="scientific">Vibrio owensii CAIM 1854 = LMG 25443</name>
    <dbReference type="NCBI Taxonomy" id="1229493"/>
    <lineage>
        <taxon>Bacteria</taxon>
        <taxon>Pseudomonadati</taxon>
        <taxon>Pseudomonadota</taxon>
        <taxon>Gammaproteobacteria</taxon>
        <taxon>Vibrionales</taxon>
        <taxon>Vibrionaceae</taxon>
        <taxon>Vibrio</taxon>
    </lineage>
</organism>
<comment type="caution">
    <text evidence="1">The sequence shown here is derived from an EMBL/GenBank/DDBJ whole genome shotgun (WGS) entry which is preliminary data.</text>
</comment>
<name>A0A0C1ZLU7_9VIBR</name>
<dbReference type="AlphaFoldDB" id="A0A0C1ZLU7"/>
<gene>
    <name evidence="1" type="ORF">H735_06745</name>
</gene>
<dbReference type="PATRIC" id="fig|1229493.5.peg.415"/>
<dbReference type="RefSeq" id="WP_020194948.1">
    <property type="nucleotide sequence ID" value="NZ_BAOH01000009.1"/>
</dbReference>
<protein>
    <submittedName>
        <fullName evidence="1">Uncharacterized protein</fullName>
    </submittedName>
</protein>